<protein>
    <submittedName>
        <fullName evidence="12">Molybdate transport system permease protein</fullName>
    </submittedName>
</protein>
<dbReference type="GO" id="GO:0015098">
    <property type="term" value="F:molybdate ion transmembrane transporter activity"/>
    <property type="evidence" value="ECO:0007669"/>
    <property type="project" value="InterPro"/>
</dbReference>
<dbReference type="InterPro" id="IPR006469">
    <property type="entry name" value="NifC_ABC_porter"/>
</dbReference>
<name>A0A839S0Q7_9PSEU</name>
<feature type="transmembrane region" description="Helical" evidence="9">
    <location>
        <begin position="234"/>
        <end position="256"/>
    </location>
</feature>
<organism evidence="12 13">
    <name type="scientific">Prauserella isguenensis</name>
    <dbReference type="NCBI Taxonomy" id="1470180"/>
    <lineage>
        <taxon>Bacteria</taxon>
        <taxon>Bacillati</taxon>
        <taxon>Actinomycetota</taxon>
        <taxon>Actinomycetes</taxon>
        <taxon>Pseudonocardiales</taxon>
        <taxon>Pseudonocardiaceae</taxon>
        <taxon>Prauserella</taxon>
    </lineage>
</organism>
<keyword evidence="7 9" id="KW-1133">Transmembrane helix</keyword>
<feature type="transmembrane region" description="Helical" evidence="9">
    <location>
        <begin position="147"/>
        <end position="168"/>
    </location>
</feature>
<keyword evidence="13" id="KW-1185">Reference proteome</keyword>
<feature type="transmembrane region" description="Helical" evidence="9">
    <location>
        <begin position="109"/>
        <end position="135"/>
    </location>
</feature>
<dbReference type="PROSITE" id="PS50928">
    <property type="entry name" value="ABC_TM1"/>
    <property type="match status" value="1"/>
</dbReference>
<evidence type="ECO:0000256" key="5">
    <source>
        <dbReference type="ARBA" id="ARBA00022505"/>
    </source>
</evidence>
<comment type="caution">
    <text evidence="12">The sequence shown here is derived from an EMBL/GenBank/DDBJ whole genome shotgun (WGS) entry which is preliminary data.</text>
</comment>
<evidence type="ECO:0000313" key="12">
    <source>
        <dbReference type="EMBL" id="MBB3050327.1"/>
    </source>
</evidence>
<evidence type="ECO:0000313" key="13">
    <source>
        <dbReference type="Proteomes" id="UP000550714"/>
    </source>
</evidence>
<proteinExistence type="inferred from homology"/>
<evidence type="ECO:0000256" key="4">
    <source>
        <dbReference type="ARBA" id="ARBA00022475"/>
    </source>
</evidence>
<dbReference type="Pfam" id="PF00528">
    <property type="entry name" value="BPD_transp_1"/>
    <property type="match status" value="1"/>
</dbReference>
<feature type="transmembrane region" description="Helical" evidence="9">
    <location>
        <begin position="188"/>
        <end position="213"/>
    </location>
</feature>
<evidence type="ECO:0000256" key="10">
    <source>
        <dbReference type="SAM" id="MobiDB-lite"/>
    </source>
</evidence>
<keyword evidence="4" id="KW-1003">Cell membrane</keyword>
<evidence type="ECO:0000256" key="2">
    <source>
        <dbReference type="ARBA" id="ARBA00007069"/>
    </source>
</evidence>
<feature type="transmembrane region" description="Helical" evidence="9">
    <location>
        <begin position="294"/>
        <end position="312"/>
    </location>
</feature>
<dbReference type="AlphaFoldDB" id="A0A839S0Q7"/>
<feature type="transmembrane region" description="Helical" evidence="9">
    <location>
        <begin position="64"/>
        <end position="89"/>
    </location>
</feature>
<dbReference type="NCBIfam" id="TIGR01581">
    <property type="entry name" value="Mo_ABC_porter"/>
    <property type="match status" value="1"/>
</dbReference>
<evidence type="ECO:0000259" key="11">
    <source>
        <dbReference type="PROSITE" id="PS50928"/>
    </source>
</evidence>
<dbReference type="InterPro" id="IPR011867">
    <property type="entry name" value="ModB_ABC"/>
</dbReference>
<dbReference type="SUPFAM" id="SSF161098">
    <property type="entry name" value="MetI-like"/>
    <property type="match status" value="1"/>
</dbReference>
<keyword evidence="8 9" id="KW-0472">Membrane</keyword>
<sequence length="319" mass="33253">MARRDGRRRDAVPTDAVPTDAVPTDAVPTDDVPTDAVPTEDVPTDTVTSGGGLRSRRTRNRNPGLPWVLWIPAGLALALVVLPVVGLLVRTDYARLPELLTSSAALSALRLSLVTASLSTIACVVLGVPLAVVLARARGRGVRLVRAVVLLPLVLPPVVGGLALLYLLGRNGFLGYLLDVVAGVSVPFTTTAVVIAQTFVAMPFLVVSLEGALRGSGQRYELVAATLGARPWTVFRRVTVPLLLPALGSGAVLSFARALGEFGATITFAGSLEGVTRTLPLEVYAQAQADVDSAVALALLLIVVAVVVIAVARPKAFDR</sequence>
<keyword evidence="6 9" id="KW-0812">Transmembrane</keyword>
<feature type="region of interest" description="Disordered" evidence="10">
    <location>
        <begin position="1"/>
        <end position="58"/>
    </location>
</feature>
<dbReference type="CDD" id="cd06261">
    <property type="entry name" value="TM_PBP2"/>
    <property type="match status" value="1"/>
</dbReference>
<keyword evidence="3 9" id="KW-0813">Transport</keyword>
<dbReference type="GO" id="GO:0005886">
    <property type="term" value="C:plasma membrane"/>
    <property type="evidence" value="ECO:0007669"/>
    <property type="project" value="UniProtKB-SubCell"/>
</dbReference>
<comment type="subcellular location">
    <subcellularLocation>
        <location evidence="1 9">Cell membrane</location>
        <topology evidence="1 9">Multi-pass membrane protein</topology>
    </subcellularLocation>
</comment>
<evidence type="ECO:0000256" key="7">
    <source>
        <dbReference type="ARBA" id="ARBA00022989"/>
    </source>
</evidence>
<feature type="compositionally biased region" description="Low complexity" evidence="10">
    <location>
        <begin position="13"/>
        <end position="48"/>
    </location>
</feature>
<dbReference type="Proteomes" id="UP000550714">
    <property type="component" value="Unassembled WGS sequence"/>
</dbReference>
<gene>
    <name evidence="12" type="ORF">FHS23_001322</name>
</gene>
<dbReference type="EMBL" id="JACHWU010000001">
    <property type="protein sequence ID" value="MBB3050327.1"/>
    <property type="molecule type" value="Genomic_DNA"/>
</dbReference>
<evidence type="ECO:0000256" key="8">
    <source>
        <dbReference type="ARBA" id="ARBA00023136"/>
    </source>
</evidence>
<dbReference type="NCBIfam" id="TIGR02141">
    <property type="entry name" value="modB_ABC"/>
    <property type="match status" value="1"/>
</dbReference>
<feature type="domain" description="ABC transmembrane type-1" evidence="11">
    <location>
        <begin position="109"/>
        <end position="312"/>
    </location>
</feature>
<comment type="similarity">
    <text evidence="2">Belongs to the binding-protein-dependent transport system permease family. CysTW subfamily.</text>
</comment>
<dbReference type="InterPro" id="IPR035906">
    <property type="entry name" value="MetI-like_sf"/>
</dbReference>
<dbReference type="Gene3D" id="1.10.3720.10">
    <property type="entry name" value="MetI-like"/>
    <property type="match status" value="1"/>
</dbReference>
<keyword evidence="5" id="KW-0500">Molybdenum</keyword>
<accession>A0A839S0Q7</accession>
<evidence type="ECO:0000256" key="1">
    <source>
        <dbReference type="ARBA" id="ARBA00004651"/>
    </source>
</evidence>
<dbReference type="PANTHER" id="PTHR30183:SF3">
    <property type="entry name" value="MOLYBDENUM TRANSPORT SYSTEM PERMEASE PROTEIN MODB"/>
    <property type="match status" value="1"/>
</dbReference>
<reference evidence="12 13" key="1">
    <citation type="submission" date="2020-08" db="EMBL/GenBank/DDBJ databases">
        <title>Genomic Encyclopedia of Type Strains, Phase III (KMG-III): the genomes of soil and plant-associated and newly described type strains.</title>
        <authorList>
            <person name="Whitman W."/>
        </authorList>
    </citation>
    <scope>NUCLEOTIDE SEQUENCE [LARGE SCALE GENOMIC DNA]</scope>
    <source>
        <strain evidence="12 13">CECT 8577</strain>
    </source>
</reference>
<evidence type="ECO:0000256" key="3">
    <source>
        <dbReference type="ARBA" id="ARBA00022448"/>
    </source>
</evidence>
<evidence type="ECO:0000256" key="6">
    <source>
        <dbReference type="ARBA" id="ARBA00022692"/>
    </source>
</evidence>
<evidence type="ECO:0000256" key="9">
    <source>
        <dbReference type="RuleBase" id="RU363032"/>
    </source>
</evidence>
<dbReference type="InterPro" id="IPR000515">
    <property type="entry name" value="MetI-like"/>
</dbReference>
<dbReference type="PANTHER" id="PTHR30183">
    <property type="entry name" value="MOLYBDENUM TRANSPORT SYSTEM PERMEASE PROTEIN MODB"/>
    <property type="match status" value="1"/>
</dbReference>